<reference evidence="6 7" key="1">
    <citation type="submission" date="2016-10" db="EMBL/GenBank/DDBJ databases">
        <authorList>
            <person name="de Groot N.N."/>
        </authorList>
    </citation>
    <scope>NUCLEOTIDE SEQUENCE [LARGE SCALE GENOMIC DNA]</scope>
    <source>
        <strain evidence="6">MBHS1</strain>
    </source>
</reference>
<keyword evidence="1 3" id="KW-0547">Nucleotide-binding</keyword>
<dbReference type="GO" id="GO:0005524">
    <property type="term" value="F:ATP binding"/>
    <property type="evidence" value="ECO:0007669"/>
    <property type="project" value="UniProtKB-UniRule"/>
</dbReference>
<keyword evidence="6" id="KW-0808">Transferase</keyword>
<keyword evidence="6" id="KW-0418">Kinase</keyword>
<feature type="binding site" evidence="3">
    <location>
        <position position="50"/>
    </location>
    <ligand>
        <name>ATP</name>
        <dbReference type="ChEBI" id="CHEBI:30616"/>
    </ligand>
</feature>
<evidence type="ECO:0000256" key="3">
    <source>
        <dbReference type="PROSITE-ProRule" id="PRU10141"/>
    </source>
</evidence>
<dbReference type="AlphaFoldDB" id="A0A1H6F415"/>
<evidence type="ECO:0000313" key="7">
    <source>
        <dbReference type="Proteomes" id="UP000236724"/>
    </source>
</evidence>
<evidence type="ECO:0000256" key="2">
    <source>
        <dbReference type="ARBA" id="ARBA00022840"/>
    </source>
</evidence>
<dbReference type="PANTHER" id="PTHR24348">
    <property type="entry name" value="SERINE/THREONINE-PROTEIN KINASE UNC-51-RELATED"/>
    <property type="match status" value="1"/>
</dbReference>
<dbReference type="InterPro" id="IPR017441">
    <property type="entry name" value="Protein_kinase_ATP_BS"/>
</dbReference>
<gene>
    <name evidence="6" type="primary">spkD_2</name>
    <name evidence="6" type="ORF">MBHS_00739</name>
</gene>
<dbReference type="InterPro" id="IPR000719">
    <property type="entry name" value="Prot_kinase_dom"/>
</dbReference>
<dbReference type="CDD" id="cd14014">
    <property type="entry name" value="STKc_PknB_like"/>
    <property type="match status" value="1"/>
</dbReference>
<dbReference type="Gene3D" id="3.30.200.20">
    <property type="entry name" value="Phosphorylase Kinase, domain 1"/>
    <property type="match status" value="1"/>
</dbReference>
<organism evidence="6 7">
    <name type="scientific">Candidatus Venteria ishoeyi</name>
    <dbReference type="NCBI Taxonomy" id="1899563"/>
    <lineage>
        <taxon>Bacteria</taxon>
        <taxon>Pseudomonadati</taxon>
        <taxon>Pseudomonadota</taxon>
        <taxon>Gammaproteobacteria</taxon>
        <taxon>Thiotrichales</taxon>
        <taxon>Thiotrichaceae</taxon>
        <taxon>Venteria</taxon>
    </lineage>
</organism>
<dbReference type="SUPFAM" id="SSF56112">
    <property type="entry name" value="Protein kinase-like (PK-like)"/>
    <property type="match status" value="1"/>
</dbReference>
<feature type="transmembrane region" description="Helical" evidence="4">
    <location>
        <begin position="317"/>
        <end position="338"/>
    </location>
</feature>
<dbReference type="PROSITE" id="PS50011">
    <property type="entry name" value="PROTEIN_KINASE_DOM"/>
    <property type="match status" value="1"/>
</dbReference>
<dbReference type="EC" id="2.7.11.1" evidence="6"/>
<protein>
    <submittedName>
        <fullName evidence="6">Serine/threonine-protein kinase D</fullName>
        <ecNumber evidence="6">2.7.11.1</ecNumber>
    </submittedName>
</protein>
<dbReference type="GO" id="GO:0004674">
    <property type="term" value="F:protein serine/threonine kinase activity"/>
    <property type="evidence" value="ECO:0007669"/>
    <property type="project" value="UniProtKB-EC"/>
</dbReference>
<accession>A0A1H6F415</accession>
<evidence type="ECO:0000256" key="4">
    <source>
        <dbReference type="SAM" id="Phobius"/>
    </source>
</evidence>
<sequence length="339" mass="38535">MDISENKYRSALPGNWDLNSYKIKSVLGQGGFGITYLAEDINLQIDVAIKEYLPSDLATREKDYTVQPKTQQDDDDFSWGLERFIKEARILRQCTHPNVVRVLRFFNAHNTAYMVMEYEKGKGLDQLLSKGKILSEQEIMHFLPPLLESLKSVHNTGYLHRDIKPGNIYLRSTDHFPVLLDFGSARQDVSRRSQPMTSIVSEGYSPLEQYSSNSDEQGYWTDIYALGGVLYRAISGKIPVDAAKRSSAKVHGDPDPLISAVSIGKNRYSRQLLESIDWALELMEKDRPQNVQEWEDAVFTGKRKNNSKNSKSYRKKISLFLLLVLVIGLIGAVTAYVFL</sequence>
<dbReference type="PROSITE" id="PS00108">
    <property type="entry name" value="PROTEIN_KINASE_ST"/>
    <property type="match status" value="1"/>
</dbReference>
<keyword evidence="4" id="KW-0472">Membrane</keyword>
<keyword evidence="7" id="KW-1185">Reference proteome</keyword>
<keyword evidence="2 3" id="KW-0067">ATP-binding</keyword>
<proteinExistence type="predicted"/>
<dbReference type="InterPro" id="IPR045269">
    <property type="entry name" value="Atg1-like"/>
</dbReference>
<dbReference type="InterPro" id="IPR011009">
    <property type="entry name" value="Kinase-like_dom_sf"/>
</dbReference>
<keyword evidence="4" id="KW-1133">Transmembrane helix</keyword>
<dbReference type="InterPro" id="IPR008271">
    <property type="entry name" value="Ser/Thr_kinase_AS"/>
</dbReference>
<dbReference type="Gene3D" id="1.10.510.10">
    <property type="entry name" value="Transferase(Phosphotransferase) domain 1"/>
    <property type="match status" value="1"/>
</dbReference>
<dbReference type="EMBL" id="FMSV02000127">
    <property type="protein sequence ID" value="SEH04887.1"/>
    <property type="molecule type" value="Genomic_DNA"/>
</dbReference>
<evidence type="ECO:0000313" key="6">
    <source>
        <dbReference type="EMBL" id="SEH04887.1"/>
    </source>
</evidence>
<dbReference type="RefSeq" id="WP_177428198.1">
    <property type="nucleotide sequence ID" value="NZ_FMSV02000127.1"/>
</dbReference>
<name>A0A1H6F415_9GAMM</name>
<dbReference type="Pfam" id="PF00069">
    <property type="entry name" value="Pkinase"/>
    <property type="match status" value="1"/>
</dbReference>
<dbReference type="GO" id="GO:0005737">
    <property type="term" value="C:cytoplasm"/>
    <property type="evidence" value="ECO:0007669"/>
    <property type="project" value="TreeGrafter"/>
</dbReference>
<evidence type="ECO:0000256" key="1">
    <source>
        <dbReference type="ARBA" id="ARBA00022741"/>
    </source>
</evidence>
<keyword evidence="4" id="KW-0812">Transmembrane</keyword>
<dbReference type="SMART" id="SM00220">
    <property type="entry name" value="S_TKc"/>
    <property type="match status" value="1"/>
</dbReference>
<feature type="domain" description="Protein kinase" evidence="5">
    <location>
        <begin position="21"/>
        <end position="299"/>
    </location>
</feature>
<dbReference type="Proteomes" id="UP000236724">
    <property type="component" value="Unassembled WGS sequence"/>
</dbReference>
<evidence type="ECO:0000259" key="5">
    <source>
        <dbReference type="PROSITE" id="PS50011"/>
    </source>
</evidence>
<dbReference type="PROSITE" id="PS00107">
    <property type="entry name" value="PROTEIN_KINASE_ATP"/>
    <property type="match status" value="1"/>
</dbReference>